<sequence length="156" mass="18361">QPKTIKNDDSSSLSTPSQTSSNSENDDFQILTPNPANWLFNGHPSYLVYSHRKYCSCKKFLEFGICRHFIASCKLTNKEFDEVDREFVQLKKEEDLLSQKMETIRKLFKKEINFCLDEKSNFYIFEELELRHVAITQLIKIFDITNRNSDMSQNTN</sequence>
<keyword evidence="1" id="KW-0863">Zinc-finger</keyword>
<evidence type="ECO:0000313" key="5">
    <source>
        <dbReference type="Proteomes" id="UP000276133"/>
    </source>
</evidence>
<keyword evidence="1" id="KW-0862">Zinc</keyword>
<evidence type="ECO:0000256" key="1">
    <source>
        <dbReference type="PROSITE-ProRule" id="PRU00325"/>
    </source>
</evidence>
<dbReference type="PROSITE" id="PS50966">
    <property type="entry name" value="ZF_SWIM"/>
    <property type="match status" value="1"/>
</dbReference>
<dbReference type="InterPro" id="IPR007527">
    <property type="entry name" value="Znf_SWIM"/>
</dbReference>
<keyword evidence="5" id="KW-1185">Reference proteome</keyword>
<keyword evidence="1" id="KW-0479">Metal-binding</keyword>
<feature type="compositionally biased region" description="Low complexity" evidence="2">
    <location>
        <begin position="10"/>
        <end position="23"/>
    </location>
</feature>
<dbReference type="GO" id="GO:0008270">
    <property type="term" value="F:zinc ion binding"/>
    <property type="evidence" value="ECO:0007669"/>
    <property type="project" value="UniProtKB-KW"/>
</dbReference>
<feature type="domain" description="SWIM-type" evidence="3">
    <location>
        <begin position="46"/>
        <end position="77"/>
    </location>
</feature>
<organism evidence="4 5">
    <name type="scientific">Brachionus plicatilis</name>
    <name type="common">Marine rotifer</name>
    <name type="synonym">Brachionus muelleri</name>
    <dbReference type="NCBI Taxonomy" id="10195"/>
    <lineage>
        <taxon>Eukaryota</taxon>
        <taxon>Metazoa</taxon>
        <taxon>Spiralia</taxon>
        <taxon>Gnathifera</taxon>
        <taxon>Rotifera</taxon>
        <taxon>Eurotatoria</taxon>
        <taxon>Monogononta</taxon>
        <taxon>Pseudotrocha</taxon>
        <taxon>Ploima</taxon>
        <taxon>Brachionidae</taxon>
        <taxon>Brachionus</taxon>
    </lineage>
</organism>
<dbReference type="EMBL" id="REGN01007755">
    <property type="protein sequence ID" value="RNA05353.1"/>
    <property type="molecule type" value="Genomic_DNA"/>
</dbReference>
<dbReference type="AlphaFoldDB" id="A0A3M7Q1Z9"/>
<proteinExistence type="predicted"/>
<comment type="caution">
    <text evidence="4">The sequence shown here is derived from an EMBL/GenBank/DDBJ whole genome shotgun (WGS) entry which is preliminary data.</text>
</comment>
<feature type="region of interest" description="Disordered" evidence="2">
    <location>
        <begin position="1"/>
        <end position="26"/>
    </location>
</feature>
<name>A0A3M7Q1Z9_BRAPC</name>
<evidence type="ECO:0000313" key="4">
    <source>
        <dbReference type="EMBL" id="RNA05353.1"/>
    </source>
</evidence>
<feature type="non-terminal residue" evidence="4">
    <location>
        <position position="1"/>
    </location>
</feature>
<evidence type="ECO:0000256" key="2">
    <source>
        <dbReference type="SAM" id="MobiDB-lite"/>
    </source>
</evidence>
<protein>
    <recommendedName>
        <fullName evidence="3">SWIM-type domain-containing protein</fullName>
    </recommendedName>
</protein>
<reference evidence="4 5" key="1">
    <citation type="journal article" date="2018" name="Sci. Rep.">
        <title>Genomic signatures of local adaptation to the degree of environmental predictability in rotifers.</title>
        <authorList>
            <person name="Franch-Gras L."/>
            <person name="Hahn C."/>
            <person name="Garcia-Roger E.M."/>
            <person name="Carmona M.J."/>
            <person name="Serra M."/>
            <person name="Gomez A."/>
        </authorList>
    </citation>
    <scope>NUCLEOTIDE SEQUENCE [LARGE SCALE GENOMIC DNA]</scope>
    <source>
        <strain evidence="4">HYR1</strain>
    </source>
</reference>
<evidence type="ECO:0000259" key="3">
    <source>
        <dbReference type="PROSITE" id="PS50966"/>
    </source>
</evidence>
<dbReference type="Proteomes" id="UP000276133">
    <property type="component" value="Unassembled WGS sequence"/>
</dbReference>
<accession>A0A3M7Q1Z9</accession>
<gene>
    <name evidence="4" type="ORF">BpHYR1_000483</name>
</gene>